<dbReference type="RefSeq" id="XP_019625519.1">
    <property type="nucleotide sequence ID" value="XM_019769960.1"/>
</dbReference>
<protein>
    <submittedName>
        <fullName evidence="10 11">E3 ubiquitin-protein ligase NEURL1B-like</fullName>
    </submittedName>
</protein>
<dbReference type="Pfam" id="PF07177">
    <property type="entry name" value="Neuralized"/>
    <property type="match status" value="2"/>
</dbReference>
<feature type="domain" description="NHR" evidence="8">
    <location>
        <begin position="293"/>
        <end position="456"/>
    </location>
</feature>
<dbReference type="Pfam" id="PF13920">
    <property type="entry name" value="zf-C3HC4_3"/>
    <property type="match status" value="1"/>
</dbReference>
<evidence type="ECO:0000313" key="9">
    <source>
        <dbReference type="Proteomes" id="UP000515135"/>
    </source>
</evidence>
<accession>A0A6P4Z7B0</accession>
<dbReference type="Proteomes" id="UP000515135">
    <property type="component" value="Unplaced"/>
</dbReference>
<evidence type="ECO:0000256" key="6">
    <source>
        <dbReference type="SAM" id="MobiDB-lite"/>
    </source>
</evidence>
<dbReference type="GO" id="GO:0061630">
    <property type="term" value="F:ubiquitin protein ligase activity"/>
    <property type="evidence" value="ECO:0007669"/>
    <property type="project" value="TreeGrafter"/>
</dbReference>
<dbReference type="GeneID" id="109470880"/>
<dbReference type="Gene3D" id="3.30.40.10">
    <property type="entry name" value="Zinc/RING finger domain, C3HC4 (zinc finger)"/>
    <property type="match status" value="1"/>
</dbReference>
<dbReference type="PROSITE" id="PS50089">
    <property type="entry name" value="ZF_RING_2"/>
    <property type="match status" value="1"/>
</dbReference>
<proteinExistence type="predicted"/>
<feature type="region of interest" description="Disordered" evidence="6">
    <location>
        <begin position="50"/>
        <end position="88"/>
    </location>
</feature>
<evidence type="ECO:0000256" key="2">
    <source>
        <dbReference type="ARBA" id="ARBA00022737"/>
    </source>
</evidence>
<dbReference type="InterPro" id="IPR037962">
    <property type="entry name" value="Neuralized"/>
</dbReference>
<keyword evidence="3 5" id="KW-0863">Zinc-finger</keyword>
<dbReference type="PROSITE" id="PS51065">
    <property type="entry name" value="NHR"/>
    <property type="match status" value="2"/>
</dbReference>
<keyword evidence="9" id="KW-1185">Reference proteome</keyword>
<dbReference type="SMART" id="SM00588">
    <property type="entry name" value="NEUZ"/>
    <property type="match status" value="2"/>
</dbReference>
<feature type="region of interest" description="Disordered" evidence="6">
    <location>
        <begin position="1"/>
        <end position="26"/>
    </location>
</feature>
<dbReference type="InterPro" id="IPR043136">
    <property type="entry name" value="B30.2/SPRY_sf"/>
</dbReference>
<evidence type="ECO:0000313" key="12">
    <source>
        <dbReference type="RefSeq" id="XP_019625520.1"/>
    </source>
</evidence>
<dbReference type="InterPro" id="IPR013083">
    <property type="entry name" value="Znf_RING/FYVE/PHD"/>
</dbReference>
<feature type="domain" description="NHR" evidence="8">
    <location>
        <begin position="108"/>
        <end position="263"/>
    </location>
</feature>
<dbReference type="RefSeq" id="XP_019625520.1">
    <property type="nucleotide sequence ID" value="XM_019769961.1"/>
</dbReference>
<dbReference type="RefSeq" id="XP_019625518.1">
    <property type="nucleotide sequence ID" value="XM_019769959.1"/>
</dbReference>
<evidence type="ECO:0000313" key="10">
    <source>
        <dbReference type="RefSeq" id="XP_019625518.1"/>
    </source>
</evidence>
<evidence type="ECO:0000256" key="5">
    <source>
        <dbReference type="PROSITE-ProRule" id="PRU00175"/>
    </source>
</evidence>
<keyword evidence="4" id="KW-0862">Zinc</keyword>
<keyword evidence="2" id="KW-0677">Repeat</keyword>
<keyword evidence="1" id="KW-0479">Metal-binding</keyword>
<dbReference type="KEGG" id="bbel:109470880"/>
<dbReference type="SUPFAM" id="SSF57850">
    <property type="entry name" value="RING/U-box"/>
    <property type="match status" value="1"/>
</dbReference>
<dbReference type="PANTHER" id="PTHR12429">
    <property type="entry name" value="NEURALIZED"/>
    <property type="match status" value="1"/>
</dbReference>
<dbReference type="OrthoDB" id="6078042at2759"/>
<dbReference type="Gene3D" id="2.60.120.920">
    <property type="match status" value="2"/>
</dbReference>
<evidence type="ECO:0000256" key="1">
    <source>
        <dbReference type="ARBA" id="ARBA00022723"/>
    </source>
</evidence>
<reference evidence="10 11" key="1">
    <citation type="submission" date="2025-04" db="UniProtKB">
        <authorList>
            <consortium name="RefSeq"/>
        </authorList>
    </citation>
    <scope>IDENTIFICATION</scope>
    <source>
        <tissue evidence="10 11">Gonad</tissue>
    </source>
</reference>
<gene>
    <name evidence="10 11 12 13" type="primary">LOC109470880</name>
</gene>
<organism evidence="9 13">
    <name type="scientific">Branchiostoma belcheri</name>
    <name type="common">Amphioxus</name>
    <dbReference type="NCBI Taxonomy" id="7741"/>
    <lineage>
        <taxon>Eukaryota</taxon>
        <taxon>Metazoa</taxon>
        <taxon>Chordata</taxon>
        <taxon>Cephalochordata</taxon>
        <taxon>Leptocardii</taxon>
        <taxon>Amphioxiformes</taxon>
        <taxon>Branchiostomatidae</taxon>
        <taxon>Branchiostoma</taxon>
    </lineage>
</organism>
<dbReference type="FunFam" id="2.60.120.920:FF:000005">
    <property type="entry name" value="Putative E3 ubiquitin-protein ligase NEURL1B"/>
    <property type="match status" value="2"/>
</dbReference>
<dbReference type="PANTHER" id="PTHR12429:SF6">
    <property type="entry name" value="PROTEIN NEURALIZED"/>
    <property type="match status" value="1"/>
</dbReference>
<sequence>MRMDSRGSMEGEQLDDDDESPRRRRRQIAGWDISALIRIDSRLLRAMASHDNRPTTTPGALGRRSLSPPKTATEISPRPKTTLTDRERNSVTSMGHYMETGKVSFAQPIRFSSTHGKNIELSSDRRTACRTDSFCNGITFSNRPIRVGEKVHLKMNKVQLGWRGVLKLGFTMTNPCTVDSDLLPEYAVPDTSKQPRYWALPMMEKYAQKDNIFSFYLTEKGTVNYSINLENKGVFLEGLDDTKPLWALVDVFGKTEEISIVDEEAAKEAVEAFEKSVGNHKGDGDEDSDHSSRIFFNNARGTNIRLEDKHKVVRRKRNTFWNSLAFTSRPMVTNEMLFVEVLEVNAQYAGSMGFGVTSCDPAKLASDTEKTGLPDNADILVMKRTELSEYWKLSRELKVPSSGDKLSFMITEEGNVHYDVNGAGAMVLLNVDLNIGPLWALFDVYGSTQAIRLLGVIKCEDTLREEEQTQEEDDLEDVLMGTKPRQAEQDADTECSMCYKKERPKDSVVYPCAHVCLCHLCAIKLKKYIPKAYCPVCSSPVKEVIRLLAF</sequence>
<feature type="compositionally biased region" description="Polar residues" evidence="6">
    <location>
        <begin position="68"/>
        <end position="82"/>
    </location>
</feature>
<feature type="domain" description="RING-type" evidence="7">
    <location>
        <begin position="495"/>
        <end position="538"/>
    </location>
</feature>
<name>A0A6P4Z7B0_BRABE</name>
<evidence type="ECO:0000259" key="8">
    <source>
        <dbReference type="PROSITE" id="PS51065"/>
    </source>
</evidence>
<evidence type="ECO:0000256" key="3">
    <source>
        <dbReference type="ARBA" id="ARBA00022771"/>
    </source>
</evidence>
<evidence type="ECO:0000256" key="4">
    <source>
        <dbReference type="ARBA" id="ARBA00022833"/>
    </source>
</evidence>
<dbReference type="InterPro" id="IPR006573">
    <property type="entry name" value="NHR_dom"/>
</dbReference>
<dbReference type="GO" id="GO:0008270">
    <property type="term" value="F:zinc ion binding"/>
    <property type="evidence" value="ECO:0007669"/>
    <property type="project" value="UniProtKB-KW"/>
</dbReference>
<dbReference type="AlphaFoldDB" id="A0A6P4Z7B0"/>
<evidence type="ECO:0000259" key="7">
    <source>
        <dbReference type="PROSITE" id="PS50089"/>
    </source>
</evidence>
<evidence type="ECO:0000313" key="11">
    <source>
        <dbReference type="RefSeq" id="XP_019625519.1"/>
    </source>
</evidence>
<evidence type="ECO:0000313" key="13">
    <source>
        <dbReference type="RefSeq" id="XP_019625521.1"/>
    </source>
</evidence>
<dbReference type="InterPro" id="IPR001841">
    <property type="entry name" value="Znf_RING"/>
</dbReference>
<dbReference type="RefSeq" id="XP_019625521.1">
    <property type="nucleotide sequence ID" value="XM_019769962.1"/>
</dbReference>